<evidence type="ECO:0000313" key="3">
    <source>
        <dbReference type="EMBL" id="RHY24455.1"/>
    </source>
</evidence>
<dbReference type="InterPro" id="IPR015655">
    <property type="entry name" value="PP2C"/>
</dbReference>
<dbReference type="CDD" id="cd00143">
    <property type="entry name" value="PP2Cc"/>
    <property type="match status" value="1"/>
</dbReference>
<dbReference type="SMART" id="SM00332">
    <property type="entry name" value="PP2Cc"/>
    <property type="match status" value="1"/>
</dbReference>
<keyword evidence="1" id="KW-1133">Transmembrane helix</keyword>
<dbReference type="InterPro" id="IPR036457">
    <property type="entry name" value="PPM-type-like_dom_sf"/>
</dbReference>
<name>A0A397BYM9_APHAT</name>
<sequence>MMVTGDVVNNTVGLDLSNDITGLGTSGRSRLHVFARKARKHAVKQAQGGGPCLLKTKVKDSSVQSATKMATGFSSANNPNATTKQLRRAKAARRASHDAALAAFQQDMASRSQFHAIPTLSIHVGVAWSQGTRDYMEDKHVVTHHLFPTCALVAIFDGHNGAWAAEFAAAHISPLLASNEHLQQLAHRQNPLEPPDIDAIYAILQAAFLALDDDILAYTIEHDRRDGATAVVVLVMNGMVFVANAGDSRAILVVCRGDPSTNLLSHDVERLSVDHKPNLPAEKARVLAAGGDVVFSGCWRVTHPKASVRLAVTRSLGDHPLKGTSAKDKTPALVSAAGVWYMRCCGRVSTGVPLFFVSSFFVYPVTPQSASFTTCAITLNRSKMEGSDALRNRARRCVAGESGLHGNQNVDSHISSTFDPDEAASLVEVYVQKTFSTLCTIQLQLTKADNTESSLDLKWTSKRNQLLLVDIPLKLVYLALWVASFWTAAMAMNVASPFSTLDDGGMFFWSFFGGLAGLCVVFVLVAVVHLRRQGIRLTFAAPVEVPSVAAAIAAASTMSTLSSSSAAATDDDDDGRRPALHFDTTGNYTTTFATRSAIFNMVQCAAAVRL</sequence>
<reference evidence="3 4" key="1">
    <citation type="submission" date="2018-08" db="EMBL/GenBank/DDBJ databases">
        <title>Aphanomyces genome sequencing and annotation.</title>
        <authorList>
            <person name="Minardi D."/>
            <person name="Oidtmann B."/>
            <person name="Van Der Giezen M."/>
            <person name="Studholme D.J."/>
        </authorList>
    </citation>
    <scope>NUCLEOTIDE SEQUENCE [LARGE SCALE GENOMIC DNA]</scope>
    <source>
        <strain evidence="3 4">Yx</strain>
    </source>
</reference>
<dbReference type="SUPFAM" id="SSF81606">
    <property type="entry name" value="PP2C-like"/>
    <property type="match status" value="1"/>
</dbReference>
<feature type="domain" description="PPM-type phosphatase" evidence="2">
    <location>
        <begin position="123"/>
        <end position="396"/>
    </location>
</feature>
<comment type="caution">
    <text evidence="3">The sequence shown here is derived from an EMBL/GenBank/DDBJ whole genome shotgun (WGS) entry which is preliminary data.</text>
</comment>
<dbReference type="Pfam" id="PF00481">
    <property type="entry name" value="PP2C"/>
    <property type="match status" value="1"/>
</dbReference>
<dbReference type="PANTHER" id="PTHR13832">
    <property type="entry name" value="PROTEIN PHOSPHATASE 2C"/>
    <property type="match status" value="1"/>
</dbReference>
<dbReference type="Gene3D" id="3.60.40.10">
    <property type="entry name" value="PPM-type phosphatase domain"/>
    <property type="match status" value="1"/>
</dbReference>
<accession>A0A397BYM9</accession>
<dbReference type="AlphaFoldDB" id="A0A397BYM9"/>
<protein>
    <recommendedName>
        <fullName evidence="2">PPM-type phosphatase domain-containing protein</fullName>
    </recommendedName>
</protein>
<dbReference type="EMBL" id="QUTA01003226">
    <property type="protein sequence ID" value="RHY24455.1"/>
    <property type="molecule type" value="Genomic_DNA"/>
</dbReference>
<dbReference type="VEuPathDB" id="FungiDB:H257_02132"/>
<proteinExistence type="predicted"/>
<keyword evidence="1" id="KW-0472">Membrane</keyword>
<keyword evidence="1" id="KW-0812">Transmembrane</keyword>
<gene>
    <name evidence="3" type="ORF">DYB25_008108</name>
</gene>
<dbReference type="PANTHER" id="PTHR13832:SF827">
    <property type="entry name" value="PROTEIN PHOSPHATASE 1L"/>
    <property type="match status" value="1"/>
</dbReference>
<evidence type="ECO:0000259" key="2">
    <source>
        <dbReference type="PROSITE" id="PS51746"/>
    </source>
</evidence>
<feature type="transmembrane region" description="Helical" evidence="1">
    <location>
        <begin position="507"/>
        <end position="528"/>
    </location>
</feature>
<feature type="transmembrane region" description="Helical" evidence="1">
    <location>
        <begin position="475"/>
        <end position="495"/>
    </location>
</feature>
<evidence type="ECO:0000313" key="4">
    <source>
        <dbReference type="Proteomes" id="UP000266239"/>
    </source>
</evidence>
<dbReference type="VEuPathDB" id="FungiDB:H257_11200"/>
<organism evidence="3 4">
    <name type="scientific">Aphanomyces astaci</name>
    <name type="common">Crayfish plague agent</name>
    <dbReference type="NCBI Taxonomy" id="112090"/>
    <lineage>
        <taxon>Eukaryota</taxon>
        <taxon>Sar</taxon>
        <taxon>Stramenopiles</taxon>
        <taxon>Oomycota</taxon>
        <taxon>Saprolegniomycetes</taxon>
        <taxon>Saprolegniales</taxon>
        <taxon>Verrucalvaceae</taxon>
        <taxon>Aphanomyces</taxon>
    </lineage>
</organism>
<evidence type="ECO:0000256" key="1">
    <source>
        <dbReference type="SAM" id="Phobius"/>
    </source>
</evidence>
<dbReference type="InterPro" id="IPR001932">
    <property type="entry name" value="PPM-type_phosphatase-like_dom"/>
</dbReference>
<dbReference type="GO" id="GO:0004722">
    <property type="term" value="F:protein serine/threonine phosphatase activity"/>
    <property type="evidence" value="ECO:0007669"/>
    <property type="project" value="InterPro"/>
</dbReference>
<dbReference type="PROSITE" id="PS51746">
    <property type="entry name" value="PPM_2"/>
    <property type="match status" value="1"/>
</dbReference>
<dbReference type="Proteomes" id="UP000266239">
    <property type="component" value="Unassembled WGS sequence"/>
</dbReference>